<dbReference type="SUPFAM" id="SSF69618">
    <property type="entry name" value="HemD-like"/>
    <property type="match status" value="1"/>
</dbReference>
<dbReference type="CDD" id="cd06578">
    <property type="entry name" value="HemD"/>
    <property type="match status" value="1"/>
</dbReference>
<dbReference type="EMBL" id="JADIMQ010000076">
    <property type="protein sequence ID" value="MBO8448657.1"/>
    <property type="molecule type" value="Genomic_DNA"/>
</dbReference>
<dbReference type="GO" id="GO:0004852">
    <property type="term" value="F:uroporphyrinogen-III synthase activity"/>
    <property type="evidence" value="ECO:0007669"/>
    <property type="project" value="InterPro"/>
</dbReference>
<accession>A0A9D9EK85</accession>
<evidence type="ECO:0000313" key="3">
    <source>
        <dbReference type="Proteomes" id="UP000810252"/>
    </source>
</evidence>
<dbReference type="InterPro" id="IPR003754">
    <property type="entry name" value="4pyrrol_synth_uPrphyn_synth"/>
</dbReference>
<sequence>MNMTVRNILISQQPPKANSPYADITAKYGVSFDFVPFFSIEPLSSREFRAQRVNILDYTAIVFSARSTIDAFFHLCNELRVKIPETMKYFCTTEAVAMYLQKHIVYRKRKIFFGDGSAASLITQIGSKHKGEKFLIATSDSTSNDITGMFEENGLDFKSAIFVKSVSRDLKNTDLGSYDMIVLYNPSDVKSLYENFPDFRQDGVRFVSYGKSVVKAMNDAGLKIEISAPTAEAPSVAKAIELYLENNR</sequence>
<evidence type="ECO:0000313" key="2">
    <source>
        <dbReference type="EMBL" id="MBO8448657.1"/>
    </source>
</evidence>
<dbReference type="GO" id="GO:0033014">
    <property type="term" value="P:tetrapyrrole biosynthetic process"/>
    <property type="evidence" value="ECO:0007669"/>
    <property type="project" value="InterPro"/>
</dbReference>
<dbReference type="InterPro" id="IPR036108">
    <property type="entry name" value="4pyrrol_syn_uPrphyn_synt_sf"/>
</dbReference>
<organism evidence="2 3">
    <name type="scientific">Candidatus Cryptobacteroides merdigallinarum</name>
    <dbReference type="NCBI Taxonomy" id="2840770"/>
    <lineage>
        <taxon>Bacteria</taxon>
        <taxon>Pseudomonadati</taxon>
        <taxon>Bacteroidota</taxon>
        <taxon>Bacteroidia</taxon>
        <taxon>Bacteroidales</taxon>
        <taxon>Candidatus Cryptobacteroides</taxon>
    </lineage>
</organism>
<dbReference type="AlphaFoldDB" id="A0A9D9EK85"/>
<reference evidence="2" key="1">
    <citation type="submission" date="2020-10" db="EMBL/GenBank/DDBJ databases">
        <authorList>
            <person name="Gilroy R."/>
        </authorList>
    </citation>
    <scope>NUCLEOTIDE SEQUENCE</scope>
    <source>
        <strain evidence="2">20514</strain>
    </source>
</reference>
<name>A0A9D9EK85_9BACT</name>
<proteinExistence type="predicted"/>
<evidence type="ECO:0000259" key="1">
    <source>
        <dbReference type="Pfam" id="PF02602"/>
    </source>
</evidence>
<dbReference type="Pfam" id="PF02602">
    <property type="entry name" value="HEM4"/>
    <property type="match status" value="1"/>
</dbReference>
<feature type="domain" description="Tetrapyrrole biosynthesis uroporphyrinogen III synthase" evidence="1">
    <location>
        <begin position="22"/>
        <end position="235"/>
    </location>
</feature>
<reference evidence="2" key="2">
    <citation type="journal article" date="2021" name="PeerJ">
        <title>Extensive microbial diversity within the chicken gut microbiome revealed by metagenomics and culture.</title>
        <authorList>
            <person name="Gilroy R."/>
            <person name="Ravi A."/>
            <person name="Getino M."/>
            <person name="Pursley I."/>
            <person name="Horton D.L."/>
            <person name="Alikhan N.F."/>
            <person name="Baker D."/>
            <person name="Gharbi K."/>
            <person name="Hall N."/>
            <person name="Watson M."/>
            <person name="Adriaenssens E.M."/>
            <person name="Foster-Nyarko E."/>
            <person name="Jarju S."/>
            <person name="Secka A."/>
            <person name="Antonio M."/>
            <person name="Oren A."/>
            <person name="Chaudhuri R.R."/>
            <person name="La Ragione R."/>
            <person name="Hildebrand F."/>
            <person name="Pallen M.J."/>
        </authorList>
    </citation>
    <scope>NUCLEOTIDE SEQUENCE</scope>
    <source>
        <strain evidence="2">20514</strain>
    </source>
</reference>
<dbReference type="Proteomes" id="UP000810252">
    <property type="component" value="Unassembled WGS sequence"/>
</dbReference>
<dbReference type="Gene3D" id="3.40.50.10090">
    <property type="match status" value="1"/>
</dbReference>
<gene>
    <name evidence="2" type="ORF">IAC29_05230</name>
</gene>
<protein>
    <submittedName>
        <fullName evidence="2">Uroporphyrinogen-III synthase</fullName>
    </submittedName>
</protein>
<comment type="caution">
    <text evidence="2">The sequence shown here is derived from an EMBL/GenBank/DDBJ whole genome shotgun (WGS) entry which is preliminary data.</text>
</comment>